<dbReference type="EMBL" id="JACGWM010001652">
    <property type="protein sequence ID" value="KAL0290223.1"/>
    <property type="molecule type" value="Genomic_DNA"/>
</dbReference>
<keyword evidence="4 8" id="KW-1003">Cell membrane</keyword>
<feature type="compositionally biased region" description="Basic and acidic residues" evidence="9">
    <location>
        <begin position="11"/>
        <end position="21"/>
    </location>
</feature>
<dbReference type="InterPro" id="IPR044173">
    <property type="entry name" value="CASPL"/>
</dbReference>
<sequence>MASTYTATHPEPVKAAEKEAPPPEMRGPAEKPLSGLFGLGDVVLRFLLFASALVAVILLVTSNQTKRIPIPVPPYLIPRTAKFTQAPALIYYIAAISVAGFYGAITTLISLYALLKPGSFPSVVSHFVIFDVLLLGIVAAAVGAAGAIGYTGLKGNSHVQWGKLCNVYDYFCRHISASISVSLFGSIVLTLLILLSVYALSKRIPKQTY</sequence>
<dbReference type="PANTHER" id="PTHR36488:SF8">
    <property type="entry name" value="CASP-LIKE PROTEIN 1U1"/>
    <property type="match status" value="1"/>
</dbReference>
<evidence type="ECO:0000313" key="11">
    <source>
        <dbReference type="EMBL" id="KAL0290223.1"/>
    </source>
</evidence>
<gene>
    <name evidence="11" type="ORF">Scaly_2679600</name>
</gene>
<dbReference type="GO" id="GO:0005886">
    <property type="term" value="C:plasma membrane"/>
    <property type="evidence" value="ECO:0007669"/>
    <property type="project" value="UniProtKB-SubCell"/>
</dbReference>
<evidence type="ECO:0000256" key="7">
    <source>
        <dbReference type="ARBA" id="ARBA00023136"/>
    </source>
</evidence>
<dbReference type="Pfam" id="PF04535">
    <property type="entry name" value="CASP_dom"/>
    <property type="match status" value="1"/>
</dbReference>
<protein>
    <recommendedName>
        <fullName evidence="8">CASP-like protein</fullName>
    </recommendedName>
</protein>
<keyword evidence="7 8" id="KW-0472">Membrane</keyword>
<evidence type="ECO:0000256" key="5">
    <source>
        <dbReference type="ARBA" id="ARBA00022692"/>
    </source>
</evidence>
<feature type="transmembrane region" description="Helical" evidence="8">
    <location>
        <begin position="42"/>
        <end position="60"/>
    </location>
</feature>
<dbReference type="InterPro" id="IPR006702">
    <property type="entry name" value="CASP_dom"/>
</dbReference>
<dbReference type="NCBIfam" id="TIGR01569">
    <property type="entry name" value="A_tha_TIGR01569"/>
    <property type="match status" value="1"/>
</dbReference>
<proteinExistence type="inferred from homology"/>
<evidence type="ECO:0000256" key="9">
    <source>
        <dbReference type="SAM" id="MobiDB-lite"/>
    </source>
</evidence>
<comment type="subunit">
    <text evidence="3 8">Homodimer and heterodimers.</text>
</comment>
<accession>A0AAW2J8V3</accession>
<reference evidence="11" key="1">
    <citation type="submission" date="2020-06" db="EMBL/GenBank/DDBJ databases">
        <authorList>
            <person name="Li T."/>
            <person name="Hu X."/>
            <person name="Zhang T."/>
            <person name="Song X."/>
            <person name="Zhang H."/>
            <person name="Dai N."/>
            <person name="Sheng W."/>
            <person name="Hou X."/>
            <person name="Wei L."/>
        </authorList>
    </citation>
    <scope>NUCLEOTIDE SEQUENCE</scope>
    <source>
        <strain evidence="11">KEN8</strain>
        <tissue evidence="11">Leaf</tissue>
    </source>
</reference>
<keyword evidence="5 8" id="KW-0812">Transmembrane</keyword>
<evidence type="ECO:0000256" key="6">
    <source>
        <dbReference type="ARBA" id="ARBA00022989"/>
    </source>
</evidence>
<evidence type="ECO:0000259" key="10">
    <source>
        <dbReference type="Pfam" id="PF04535"/>
    </source>
</evidence>
<feature type="transmembrane region" description="Helical" evidence="8">
    <location>
        <begin position="89"/>
        <end position="115"/>
    </location>
</feature>
<evidence type="ECO:0000256" key="2">
    <source>
        <dbReference type="ARBA" id="ARBA00007651"/>
    </source>
</evidence>
<name>A0AAW2J8V3_9LAMI</name>
<evidence type="ECO:0000256" key="8">
    <source>
        <dbReference type="RuleBase" id="RU361233"/>
    </source>
</evidence>
<evidence type="ECO:0000256" key="1">
    <source>
        <dbReference type="ARBA" id="ARBA00004651"/>
    </source>
</evidence>
<feature type="region of interest" description="Disordered" evidence="9">
    <location>
        <begin position="1"/>
        <end position="27"/>
    </location>
</feature>
<dbReference type="PANTHER" id="PTHR36488">
    <property type="entry name" value="CASP-LIKE PROTEIN 1U1"/>
    <property type="match status" value="1"/>
</dbReference>
<evidence type="ECO:0000256" key="3">
    <source>
        <dbReference type="ARBA" id="ARBA00011489"/>
    </source>
</evidence>
<comment type="subcellular location">
    <subcellularLocation>
        <location evidence="1 8">Cell membrane</location>
        <topology evidence="1 8">Multi-pass membrane protein</topology>
    </subcellularLocation>
</comment>
<dbReference type="AlphaFoldDB" id="A0AAW2J8V3"/>
<keyword evidence="6 8" id="KW-1133">Transmembrane helix</keyword>
<organism evidence="11">
    <name type="scientific">Sesamum calycinum</name>
    <dbReference type="NCBI Taxonomy" id="2727403"/>
    <lineage>
        <taxon>Eukaryota</taxon>
        <taxon>Viridiplantae</taxon>
        <taxon>Streptophyta</taxon>
        <taxon>Embryophyta</taxon>
        <taxon>Tracheophyta</taxon>
        <taxon>Spermatophyta</taxon>
        <taxon>Magnoliopsida</taxon>
        <taxon>eudicotyledons</taxon>
        <taxon>Gunneridae</taxon>
        <taxon>Pentapetalae</taxon>
        <taxon>asterids</taxon>
        <taxon>lamiids</taxon>
        <taxon>Lamiales</taxon>
        <taxon>Pedaliaceae</taxon>
        <taxon>Sesamum</taxon>
    </lineage>
</organism>
<dbReference type="InterPro" id="IPR006459">
    <property type="entry name" value="CASP/CASPL"/>
</dbReference>
<feature type="transmembrane region" description="Helical" evidence="8">
    <location>
        <begin position="127"/>
        <end position="153"/>
    </location>
</feature>
<feature type="domain" description="Casparian strip membrane protein" evidence="10">
    <location>
        <begin position="40"/>
        <end position="187"/>
    </location>
</feature>
<reference evidence="11" key="2">
    <citation type="journal article" date="2024" name="Plant">
        <title>Genomic evolution and insights into agronomic trait innovations of Sesamum species.</title>
        <authorList>
            <person name="Miao H."/>
            <person name="Wang L."/>
            <person name="Qu L."/>
            <person name="Liu H."/>
            <person name="Sun Y."/>
            <person name="Le M."/>
            <person name="Wang Q."/>
            <person name="Wei S."/>
            <person name="Zheng Y."/>
            <person name="Lin W."/>
            <person name="Duan Y."/>
            <person name="Cao H."/>
            <person name="Xiong S."/>
            <person name="Wang X."/>
            <person name="Wei L."/>
            <person name="Li C."/>
            <person name="Ma Q."/>
            <person name="Ju M."/>
            <person name="Zhao R."/>
            <person name="Li G."/>
            <person name="Mu C."/>
            <person name="Tian Q."/>
            <person name="Mei H."/>
            <person name="Zhang T."/>
            <person name="Gao T."/>
            <person name="Zhang H."/>
        </authorList>
    </citation>
    <scope>NUCLEOTIDE SEQUENCE</scope>
    <source>
        <strain evidence="11">KEN8</strain>
    </source>
</reference>
<feature type="transmembrane region" description="Helical" evidence="8">
    <location>
        <begin position="174"/>
        <end position="200"/>
    </location>
</feature>
<comment type="similarity">
    <text evidence="2 8">Belongs to the Casparian strip membrane proteins (CASP) family.</text>
</comment>
<comment type="caution">
    <text evidence="11">The sequence shown here is derived from an EMBL/GenBank/DDBJ whole genome shotgun (WGS) entry which is preliminary data.</text>
</comment>
<evidence type="ECO:0000256" key="4">
    <source>
        <dbReference type="ARBA" id="ARBA00022475"/>
    </source>
</evidence>